<reference evidence="2 3" key="1">
    <citation type="journal article" date="2019" name="Int. J. Syst. Evol. Microbiol.">
        <title>The Global Catalogue of Microorganisms (GCM) 10K type strain sequencing project: providing services to taxonomists for standard genome sequencing and annotation.</title>
        <authorList>
            <consortium name="The Broad Institute Genomics Platform"/>
            <consortium name="The Broad Institute Genome Sequencing Center for Infectious Disease"/>
            <person name="Wu L."/>
            <person name="Ma J."/>
        </authorList>
    </citation>
    <scope>NUCLEOTIDE SEQUENCE [LARGE SCALE GENOMIC DNA]</scope>
    <source>
        <strain evidence="2 3">JCM 10303</strain>
    </source>
</reference>
<evidence type="ECO:0000313" key="2">
    <source>
        <dbReference type="EMBL" id="GAA0533276.1"/>
    </source>
</evidence>
<evidence type="ECO:0008006" key="4">
    <source>
        <dbReference type="Google" id="ProtNLM"/>
    </source>
</evidence>
<feature type="region of interest" description="Disordered" evidence="1">
    <location>
        <begin position="121"/>
        <end position="143"/>
    </location>
</feature>
<comment type="caution">
    <text evidence="2">The sequence shown here is derived from an EMBL/GenBank/DDBJ whole genome shotgun (WGS) entry which is preliminary data.</text>
</comment>
<gene>
    <name evidence="2" type="ORF">GCM10009533_35490</name>
</gene>
<keyword evidence="3" id="KW-1185">Reference proteome</keyword>
<name>A0ABN1D3G2_SACER</name>
<proteinExistence type="predicted"/>
<accession>A0ABN1D3G2</accession>
<dbReference type="RefSeq" id="WP_009944924.1">
    <property type="nucleotide sequence ID" value="NZ_BAAAGS010000022.1"/>
</dbReference>
<evidence type="ECO:0000256" key="1">
    <source>
        <dbReference type="SAM" id="MobiDB-lite"/>
    </source>
</evidence>
<dbReference type="Proteomes" id="UP001500729">
    <property type="component" value="Unassembled WGS sequence"/>
</dbReference>
<protein>
    <recommendedName>
        <fullName evidence="4">Lipoprotein</fullName>
    </recommendedName>
</protein>
<evidence type="ECO:0000313" key="3">
    <source>
        <dbReference type="Proteomes" id="UP001500729"/>
    </source>
</evidence>
<sequence>MRKISLVAAAITVATCTAGGIAWSDETPEPVKLMDRWQHAAEQPGNFSITSHDGLQDLKWTRWGQEEAVAHGTLVLNPCEPDCAGAPPQYYPDATLRVDQVREVGDGNYYSRYTVTADGLPPEKADQLANQPANLPEDVAVRY</sequence>
<dbReference type="EMBL" id="BAAAGS010000022">
    <property type="protein sequence ID" value="GAA0533276.1"/>
    <property type="molecule type" value="Genomic_DNA"/>
</dbReference>
<organism evidence="2 3">
    <name type="scientific">Saccharopolyspora erythraea</name>
    <name type="common">Streptomyces erythraeus</name>
    <dbReference type="NCBI Taxonomy" id="1836"/>
    <lineage>
        <taxon>Bacteria</taxon>
        <taxon>Bacillati</taxon>
        <taxon>Actinomycetota</taxon>
        <taxon>Actinomycetes</taxon>
        <taxon>Pseudonocardiales</taxon>
        <taxon>Pseudonocardiaceae</taxon>
        <taxon>Saccharopolyspora</taxon>
    </lineage>
</organism>